<evidence type="ECO:0000256" key="1">
    <source>
        <dbReference type="SAM" id="MobiDB-lite"/>
    </source>
</evidence>
<sequence length="335" mass="38366">MPRKPKPYRRSPERGHSKDTRDLGALNLPFDVLLLIFEQFDPRNMIDAVYLGLTNSFLRAIGQNRIYDIMFAHSCPWHLQRVICVGDYLKGSDLPPDILKEDEKAELEGDLPQDDKQGERGARLYNASKTWFIDLVARWRWESQFKRRDRLPRVEEAEFDALVEPDFSWDGRPETEWILCNWTRAEYVRVSGVAALTNSPCMGPWTNEHLGLGHVLLTQICWSSDSSASMCYQGPITRGPWAGHYFAITTVDQLTEHLSFSDKENWTDVTEKIMKQVLEIWRADCPDRLAKHLRPAKPEDQAEPSDGTASHTEEEDAEDVEDVEDVTNGGSRDSG</sequence>
<name>A0A165MVR4_9APHY</name>
<feature type="compositionally biased region" description="Basic and acidic residues" evidence="1">
    <location>
        <begin position="10"/>
        <end position="20"/>
    </location>
</feature>
<feature type="compositionally biased region" description="Acidic residues" evidence="1">
    <location>
        <begin position="313"/>
        <end position="325"/>
    </location>
</feature>
<proteinExistence type="predicted"/>
<accession>A0A165MVR4</accession>
<evidence type="ECO:0008006" key="4">
    <source>
        <dbReference type="Google" id="ProtNLM"/>
    </source>
</evidence>
<evidence type="ECO:0000313" key="2">
    <source>
        <dbReference type="EMBL" id="KZT66187.1"/>
    </source>
</evidence>
<gene>
    <name evidence="2" type="ORF">DAEQUDRAFT_768217</name>
</gene>
<protein>
    <recommendedName>
        <fullName evidence="4">F-box domain-containing protein</fullName>
    </recommendedName>
</protein>
<dbReference type="EMBL" id="KV429093">
    <property type="protein sequence ID" value="KZT66187.1"/>
    <property type="molecule type" value="Genomic_DNA"/>
</dbReference>
<feature type="region of interest" description="Disordered" evidence="1">
    <location>
        <begin position="1"/>
        <end position="20"/>
    </location>
</feature>
<feature type="region of interest" description="Disordered" evidence="1">
    <location>
        <begin position="291"/>
        <end position="335"/>
    </location>
</feature>
<dbReference type="OrthoDB" id="2588098at2759"/>
<dbReference type="AlphaFoldDB" id="A0A165MVR4"/>
<keyword evidence="3" id="KW-1185">Reference proteome</keyword>
<organism evidence="2 3">
    <name type="scientific">Daedalea quercina L-15889</name>
    <dbReference type="NCBI Taxonomy" id="1314783"/>
    <lineage>
        <taxon>Eukaryota</taxon>
        <taxon>Fungi</taxon>
        <taxon>Dikarya</taxon>
        <taxon>Basidiomycota</taxon>
        <taxon>Agaricomycotina</taxon>
        <taxon>Agaricomycetes</taxon>
        <taxon>Polyporales</taxon>
        <taxon>Fomitopsis</taxon>
    </lineage>
</organism>
<feature type="compositionally biased region" description="Basic and acidic residues" evidence="1">
    <location>
        <begin position="291"/>
        <end position="300"/>
    </location>
</feature>
<evidence type="ECO:0000313" key="3">
    <source>
        <dbReference type="Proteomes" id="UP000076727"/>
    </source>
</evidence>
<reference evidence="2 3" key="1">
    <citation type="journal article" date="2016" name="Mol. Biol. Evol.">
        <title>Comparative Genomics of Early-Diverging Mushroom-Forming Fungi Provides Insights into the Origins of Lignocellulose Decay Capabilities.</title>
        <authorList>
            <person name="Nagy L.G."/>
            <person name="Riley R."/>
            <person name="Tritt A."/>
            <person name="Adam C."/>
            <person name="Daum C."/>
            <person name="Floudas D."/>
            <person name="Sun H."/>
            <person name="Yadav J.S."/>
            <person name="Pangilinan J."/>
            <person name="Larsson K.H."/>
            <person name="Matsuura K."/>
            <person name="Barry K."/>
            <person name="Labutti K."/>
            <person name="Kuo R."/>
            <person name="Ohm R.A."/>
            <person name="Bhattacharya S.S."/>
            <person name="Shirouzu T."/>
            <person name="Yoshinaga Y."/>
            <person name="Martin F.M."/>
            <person name="Grigoriev I.V."/>
            <person name="Hibbett D.S."/>
        </authorList>
    </citation>
    <scope>NUCLEOTIDE SEQUENCE [LARGE SCALE GENOMIC DNA]</scope>
    <source>
        <strain evidence="2 3">L-15889</strain>
    </source>
</reference>
<dbReference type="Proteomes" id="UP000076727">
    <property type="component" value="Unassembled WGS sequence"/>
</dbReference>